<protein>
    <submittedName>
        <fullName evidence="1">Uncharacterized protein</fullName>
    </submittedName>
</protein>
<dbReference type="EMBL" id="ML977497">
    <property type="protein sequence ID" value="KAF2134948.1"/>
    <property type="molecule type" value="Genomic_DNA"/>
</dbReference>
<name>A0A6A6AUT0_9PLEO</name>
<proteinExistence type="predicted"/>
<keyword evidence="2" id="KW-1185">Reference proteome</keyword>
<dbReference type="RefSeq" id="XP_033529335.1">
    <property type="nucleotide sequence ID" value="XM_033662048.1"/>
</dbReference>
<dbReference type="AlphaFoldDB" id="A0A6A6AUT0"/>
<reference evidence="1" key="1">
    <citation type="journal article" date="2020" name="Stud. Mycol.">
        <title>101 Dothideomycetes genomes: a test case for predicting lifestyles and emergence of pathogens.</title>
        <authorList>
            <person name="Haridas S."/>
            <person name="Albert R."/>
            <person name="Binder M."/>
            <person name="Bloem J."/>
            <person name="Labutti K."/>
            <person name="Salamov A."/>
            <person name="Andreopoulos B."/>
            <person name="Baker S."/>
            <person name="Barry K."/>
            <person name="Bills G."/>
            <person name="Bluhm B."/>
            <person name="Cannon C."/>
            <person name="Castanera R."/>
            <person name="Culley D."/>
            <person name="Daum C."/>
            <person name="Ezra D."/>
            <person name="Gonzalez J."/>
            <person name="Henrissat B."/>
            <person name="Kuo A."/>
            <person name="Liang C."/>
            <person name="Lipzen A."/>
            <person name="Lutzoni F."/>
            <person name="Magnuson J."/>
            <person name="Mondo S."/>
            <person name="Nolan M."/>
            <person name="Ohm R."/>
            <person name="Pangilinan J."/>
            <person name="Park H.-J."/>
            <person name="Ramirez L."/>
            <person name="Alfaro M."/>
            <person name="Sun H."/>
            <person name="Tritt A."/>
            <person name="Yoshinaga Y."/>
            <person name="Zwiers L.-H."/>
            <person name="Turgeon B."/>
            <person name="Goodwin S."/>
            <person name="Spatafora J."/>
            <person name="Crous P."/>
            <person name="Grigoriev I."/>
        </authorList>
    </citation>
    <scope>NUCLEOTIDE SEQUENCE</scope>
    <source>
        <strain evidence="1">CBS 119687</strain>
    </source>
</reference>
<sequence>MHINTASTRNVIQPAQSTRSFVHQASHVRPIFSSPSTLHHTVTHPMNSSLHGWILVSNKPLQIQTERWSGTVHTVAMDHTVTGSQLARCALRRNNRSTDLSANLSLLRNDRNNDDAPIVDASSSLLHVLVVWFYTSTYSRRRFLGLDGWTQALSLLYEVWLDGFLPRWACFVPVLSFVVVVLR</sequence>
<evidence type="ECO:0000313" key="2">
    <source>
        <dbReference type="Proteomes" id="UP000799771"/>
    </source>
</evidence>
<organism evidence="1 2">
    <name type="scientific">Dothidotthia symphoricarpi CBS 119687</name>
    <dbReference type="NCBI Taxonomy" id="1392245"/>
    <lineage>
        <taxon>Eukaryota</taxon>
        <taxon>Fungi</taxon>
        <taxon>Dikarya</taxon>
        <taxon>Ascomycota</taxon>
        <taxon>Pezizomycotina</taxon>
        <taxon>Dothideomycetes</taxon>
        <taxon>Pleosporomycetidae</taxon>
        <taxon>Pleosporales</taxon>
        <taxon>Dothidotthiaceae</taxon>
        <taxon>Dothidotthia</taxon>
    </lineage>
</organism>
<dbReference type="Proteomes" id="UP000799771">
    <property type="component" value="Unassembled WGS sequence"/>
</dbReference>
<gene>
    <name evidence="1" type="ORF">P153DRAFT_13161</name>
</gene>
<accession>A0A6A6AUT0</accession>
<evidence type="ECO:0000313" key="1">
    <source>
        <dbReference type="EMBL" id="KAF2134948.1"/>
    </source>
</evidence>
<dbReference type="GeneID" id="54402480"/>